<name>A0ABW0VZH7_9BACL</name>
<gene>
    <name evidence="1" type="ORF">ACFPYJ_19650</name>
</gene>
<comment type="caution">
    <text evidence="1">The sequence shown here is derived from an EMBL/GenBank/DDBJ whole genome shotgun (WGS) entry which is preliminary data.</text>
</comment>
<dbReference type="InterPro" id="IPR016195">
    <property type="entry name" value="Pol/histidinol_Pase-like"/>
</dbReference>
<dbReference type="Gene3D" id="3.20.20.140">
    <property type="entry name" value="Metal-dependent hydrolases"/>
    <property type="match status" value="1"/>
</dbReference>
<organism evidence="1 2">
    <name type="scientific">Paenibacillus solisilvae</name>
    <dbReference type="NCBI Taxonomy" id="2486751"/>
    <lineage>
        <taxon>Bacteria</taxon>
        <taxon>Bacillati</taxon>
        <taxon>Bacillota</taxon>
        <taxon>Bacilli</taxon>
        <taxon>Bacillales</taxon>
        <taxon>Paenibacillaceae</taxon>
        <taxon>Paenibacillus</taxon>
    </lineage>
</organism>
<sequence length="91" mass="9502">MHSLHSDGSYTIAEAVASCKERGLAFMAFANKAALAADESMLLIPGVEMTSYFGHANVLGMPDALQDFRVVTPEAASSVLGRRGSGAALSR</sequence>
<evidence type="ECO:0000313" key="1">
    <source>
        <dbReference type="EMBL" id="MFC5651282.1"/>
    </source>
</evidence>
<accession>A0ABW0VZH7</accession>
<dbReference type="EMBL" id="JBHSOW010000071">
    <property type="protein sequence ID" value="MFC5651282.1"/>
    <property type="molecule type" value="Genomic_DNA"/>
</dbReference>
<protein>
    <submittedName>
        <fullName evidence="1">Uncharacterized protein</fullName>
    </submittedName>
</protein>
<reference evidence="2" key="1">
    <citation type="journal article" date="2019" name="Int. J. Syst. Evol. Microbiol.">
        <title>The Global Catalogue of Microorganisms (GCM) 10K type strain sequencing project: providing services to taxonomists for standard genome sequencing and annotation.</title>
        <authorList>
            <consortium name="The Broad Institute Genomics Platform"/>
            <consortium name="The Broad Institute Genome Sequencing Center for Infectious Disease"/>
            <person name="Wu L."/>
            <person name="Ma J."/>
        </authorList>
    </citation>
    <scope>NUCLEOTIDE SEQUENCE [LARGE SCALE GENOMIC DNA]</scope>
    <source>
        <strain evidence="2">CGMCC 1.3240</strain>
    </source>
</reference>
<keyword evidence="2" id="KW-1185">Reference proteome</keyword>
<dbReference type="RefSeq" id="WP_379189895.1">
    <property type="nucleotide sequence ID" value="NZ_JBHSOW010000071.1"/>
</dbReference>
<dbReference type="SUPFAM" id="SSF89550">
    <property type="entry name" value="PHP domain-like"/>
    <property type="match status" value="1"/>
</dbReference>
<dbReference type="Proteomes" id="UP001596047">
    <property type="component" value="Unassembled WGS sequence"/>
</dbReference>
<proteinExistence type="predicted"/>
<evidence type="ECO:0000313" key="2">
    <source>
        <dbReference type="Proteomes" id="UP001596047"/>
    </source>
</evidence>